<name>A0A1T4M4F2_9BACT</name>
<keyword evidence="2" id="KW-1185">Reference proteome</keyword>
<dbReference type="Gene3D" id="2.60.40.10">
    <property type="entry name" value="Immunoglobulins"/>
    <property type="match status" value="1"/>
</dbReference>
<organism evidence="1 2">
    <name type="scientific">Trichlorobacter thiogenes</name>
    <dbReference type="NCBI Taxonomy" id="115783"/>
    <lineage>
        <taxon>Bacteria</taxon>
        <taxon>Pseudomonadati</taxon>
        <taxon>Thermodesulfobacteriota</taxon>
        <taxon>Desulfuromonadia</taxon>
        <taxon>Geobacterales</taxon>
        <taxon>Geobacteraceae</taxon>
        <taxon>Trichlorobacter</taxon>
    </lineage>
</organism>
<evidence type="ECO:0000313" key="2">
    <source>
        <dbReference type="Proteomes" id="UP000190102"/>
    </source>
</evidence>
<dbReference type="OrthoDB" id="5401792at2"/>
<evidence type="ECO:0008006" key="3">
    <source>
        <dbReference type="Google" id="ProtNLM"/>
    </source>
</evidence>
<dbReference type="RefSeq" id="WP_078789411.1">
    <property type="nucleotide sequence ID" value="NZ_FUWR01000004.1"/>
</dbReference>
<evidence type="ECO:0000313" key="1">
    <source>
        <dbReference type="EMBL" id="SJZ61775.1"/>
    </source>
</evidence>
<dbReference type="STRING" id="115783.SAMN02745119_01147"/>
<dbReference type="SUPFAM" id="SSF49265">
    <property type="entry name" value="Fibronectin type III"/>
    <property type="match status" value="1"/>
</dbReference>
<gene>
    <name evidence="1" type="ORF">SAMN02745119_01147</name>
</gene>
<sequence length="252" mass="27003">MQVKQVALMAASAAMLMTGCGKKGPLIYPDMLIAQPPQQLKVEQRGSALRLSFDLPDKDRSGRKLQDLEAILIGRRVYQENDCVSCQDQYQALQKVDPAFPAPAQRQGNRLVVVDTDVRNGERYQYRLQTVQKGGITGGATTTAMVKLLAAPNSPELKVRSAFGGFIALDLTSVAQQDAPLVGYTIYRGEGAGALVPVTTLTGGSTHYEDQAVQRGVTYRYAASVVVKRADGMLAESEPSAAVAISVADDPS</sequence>
<dbReference type="AlphaFoldDB" id="A0A1T4M4F2"/>
<dbReference type="InterPro" id="IPR036116">
    <property type="entry name" value="FN3_sf"/>
</dbReference>
<protein>
    <recommendedName>
        <fullName evidence="3">Lipoprotein</fullName>
    </recommendedName>
</protein>
<dbReference type="Proteomes" id="UP000190102">
    <property type="component" value="Unassembled WGS sequence"/>
</dbReference>
<dbReference type="InterPro" id="IPR013783">
    <property type="entry name" value="Ig-like_fold"/>
</dbReference>
<dbReference type="PROSITE" id="PS51257">
    <property type="entry name" value="PROKAR_LIPOPROTEIN"/>
    <property type="match status" value="1"/>
</dbReference>
<proteinExistence type="predicted"/>
<reference evidence="2" key="1">
    <citation type="submission" date="2017-02" db="EMBL/GenBank/DDBJ databases">
        <authorList>
            <person name="Varghese N."/>
            <person name="Submissions S."/>
        </authorList>
    </citation>
    <scope>NUCLEOTIDE SEQUENCE [LARGE SCALE GENOMIC DNA]</scope>
    <source>
        <strain evidence="2">ATCC BAA-34</strain>
    </source>
</reference>
<accession>A0A1T4M4F2</accession>
<dbReference type="EMBL" id="FUWR01000004">
    <property type="protein sequence ID" value="SJZ61775.1"/>
    <property type="molecule type" value="Genomic_DNA"/>
</dbReference>